<sequence length="348" mass="37383">MSQTESNSPSAMASTTSAPYIVEDYGRNLQLLSDGTVIRFEDYNTLPPPVLPPALSVVQWKDVVYDSGLGLKLRVYKPPAAVAGEKLPVLVYFHGGGYVIGSFEMDSFHACCLRLAYELTAVVLSADYRLAPEHRLPAAHDDAATVMSWVRDQAVATGDAGDPWLAESADFSRVFVSGDSAGAGIVHHVALHLGSGQLVVDPACVAGCALLFPCFDGVERTRSKALPGPYLTLPYSHQGWRLALPQGATRDHPLANPFGPESPALDAVALPPLLVVVAQLDLLRDRDVDYATRLKAMGKQVELVEFEGQHHGFFAVEPFGDAGNELVRVVKRFVYTTAVDAAASNHSC</sequence>
<accession>A0A6G1DHZ7</accession>
<dbReference type="EMBL" id="SPHZ02000006">
    <property type="protein sequence ID" value="KAF0912110.1"/>
    <property type="molecule type" value="Genomic_DNA"/>
</dbReference>
<gene>
    <name evidence="3" type="ORF">E2562_013006</name>
</gene>
<dbReference type="PROSITE" id="PS01174">
    <property type="entry name" value="LIPASE_GDXG_SER"/>
    <property type="match status" value="1"/>
</dbReference>
<dbReference type="PANTHER" id="PTHR23024:SF230">
    <property type="entry name" value="OS03G0790500 PROTEIN"/>
    <property type="match status" value="1"/>
</dbReference>
<evidence type="ECO:0000313" key="4">
    <source>
        <dbReference type="Proteomes" id="UP000479710"/>
    </source>
</evidence>
<evidence type="ECO:0000256" key="1">
    <source>
        <dbReference type="PROSITE-ProRule" id="PRU10038"/>
    </source>
</evidence>
<dbReference type="InterPro" id="IPR013094">
    <property type="entry name" value="AB_hydrolase_3"/>
</dbReference>
<dbReference type="PANTHER" id="PTHR23024">
    <property type="entry name" value="ARYLACETAMIDE DEACETYLASE"/>
    <property type="match status" value="1"/>
</dbReference>
<dbReference type="Proteomes" id="UP000479710">
    <property type="component" value="Unassembled WGS sequence"/>
</dbReference>
<dbReference type="InterPro" id="IPR033140">
    <property type="entry name" value="Lipase_GDXG_put_SER_AS"/>
</dbReference>
<dbReference type="Gene3D" id="3.40.50.1820">
    <property type="entry name" value="alpha/beta hydrolase"/>
    <property type="match status" value="1"/>
</dbReference>
<dbReference type="Pfam" id="PF07859">
    <property type="entry name" value="Abhydrolase_3"/>
    <property type="match status" value="1"/>
</dbReference>
<evidence type="ECO:0000313" key="3">
    <source>
        <dbReference type="EMBL" id="KAF0912110.1"/>
    </source>
</evidence>
<dbReference type="AlphaFoldDB" id="A0A6G1DHZ7"/>
<dbReference type="GO" id="GO:0016787">
    <property type="term" value="F:hydrolase activity"/>
    <property type="evidence" value="ECO:0007669"/>
    <property type="project" value="InterPro"/>
</dbReference>
<dbReference type="SUPFAM" id="SSF53474">
    <property type="entry name" value="alpha/beta-Hydrolases"/>
    <property type="match status" value="1"/>
</dbReference>
<feature type="domain" description="Alpha/beta hydrolase fold-3" evidence="2">
    <location>
        <begin position="90"/>
        <end position="314"/>
    </location>
</feature>
<feature type="active site" evidence="1">
    <location>
        <position position="180"/>
    </location>
</feature>
<comment type="caution">
    <text evidence="3">The sequence shown here is derived from an EMBL/GenBank/DDBJ whole genome shotgun (WGS) entry which is preliminary data.</text>
</comment>
<keyword evidence="4" id="KW-1185">Reference proteome</keyword>
<dbReference type="InterPro" id="IPR029058">
    <property type="entry name" value="AB_hydrolase_fold"/>
</dbReference>
<dbReference type="InterPro" id="IPR050466">
    <property type="entry name" value="Carboxylest/Gibb_receptor"/>
</dbReference>
<dbReference type="OrthoDB" id="408631at2759"/>
<name>A0A6G1DHZ7_9ORYZ</name>
<evidence type="ECO:0000259" key="2">
    <source>
        <dbReference type="Pfam" id="PF07859"/>
    </source>
</evidence>
<organism evidence="3 4">
    <name type="scientific">Oryza meyeriana var. granulata</name>
    <dbReference type="NCBI Taxonomy" id="110450"/>
    <lineage>
        <taxon>Eukaryota</taxon>
        <taxon>Viridiplantae</taxon>
        <taxon>Streptophyta</taxon>
        <taxon>Embryophyta</taxon>
        <taxon>Tracheophyta</taxon>
        <taxon>Spermatophyta</taxon>
        <taxon>Magnoliopsida</taxon>
        <taxon>Liliopsida</taxon>
        <taxon>Poales</taxon>
        <taxon>Poaceae</taxon>
        <taxon>BOP clade</taxon>
        <taxon>Oryzoideae</taxon>
        <taxon>Oryzeae</taxon>
        <taxon>Oryzinae</taxon>
        <taxon>Oryza</taxon>
        <taxon>Oryza meyeriana</taxon>
    </lineage>
</organism>
<proteinExistence type="predicted"/>
<protein>
    <recommendedName>
        <fullName evidence="2">Alpha/beta hydrolase fold-3 domain-containing protein</fullName>
    </recommendedName>
</protein>
<reference evidence="3 4" key="1">
    <citation type="submission" date="2019-11" db="EMBL/GenBank/DDBJ databases">
        <title>Whole genome sequence of Oryza granulata.</title>
        <authorList>
            <person name="Li W."/>
        </authorList>
    </citation>
    <scope>NUCLEOTIDE SEQUENCE [LARGE SCALE GENOMIC DNA]</scope>
    <source>
        <strain evidence="4">cv. Menghai</strain>
        <tissue evidence="3">Leaf</tissue>
    </source>
</reference>